<gene>
    <name evidence="1" type="ORF">SS50377_17315</name>
    <name evidence="2" type="ORF">SS50377_20333</name>
</gene>
<evidence type="ECO:0000313" key="2">
    <source>
        <dbReference type="EMBL" id="KAH0576985.1"/>
    </source>
</evidence>
<dbReference type="EMBL" id="KI546147">
    <property type="protein sequence ID" value="EST43014.1"/>
    <property type="molecule type" value="Genomic_DNA"/>
</dbReference>
<reference evidence="1 2" key="1">
    <citation type="journal article" date="2014" name="PLoS Genet.">
        <title>The Genome of Spironucleus salmonicida Highlights a Fish Pathogen Adapted to Fluctuating Environments.</title>
        <authorList>
            <person name="Xu F."/>
            <person name="Jerlstrom-Hultqvist J."/>
            <person name="Einarsson E."/>
            <person name="Astvaldsson A."/>
            <person name="Svard S.G."/>
            <person name="Andersson J.O."/>
        </authorList>
    </citation>
    <scope>NUCLEOTIDE SEQUENCE</scope>
    <source>
        <strain evidence="2">ATCC 50377</strain>
    </source>
</reference>
<reference evidence="2" key="2">
    <citation type="submission" date="2020-12" db="EMBL/GenBank/DDBJ databases">
        <title>New Spironucleus salmonicida genome in near-complete chromosomes.</title>
        <authorList>
            <person name="Xu F."/>
            <person name="Kurt Z."/>
            <person name="Jimenez-Gonzalez A."/>
            <person name="Astvaldsson A."/>
            <person name="Andersson J.O."/>
            <person name="Svard S.G."/>
        </authorList>
    </citation>
    <scope>NUCLEOTIDE SEQUENCE</scope>
    <source>
        <strain evidence="2">ATCC 50377</strain>
    </source>
</reference>
<proteinExistence type="predicted"/>
<dbReference type="AlphaFoldDB" id="V6LQI0"/>
<protein>
    <submittedName>
        <fullName evidence="1">Uncharacterized protein</fullName>
    </submittedName>
</protein>
<evidence type="ECO:0000313" key="3">
    <source>
        <dbReference type="Proteomes" id="UP000018208"/>
    </source>
</evidence>
<keyword evidence="3" id="KW-1185">Reference proteome</keyword>
<accession>V6LQI0</accession>
<sequence length="518" mass="60699">MSNGNDIDKYIKNLATQVKQTWIQESQDIQYEEDKQQYQYILNSQILKSNTLIEAPISVYKPNDKYKIDEIIKYCTALYSLSGSQQDQDIAQTLLQTQKLNEILPQYAILRLFKNVNNNIKQRKINMPQSKINYNCWSLESINQTKNHFTLEIKRSQNLLEILGFIKESLDSCYQQTERYQRKSLKHPIISQQIQQSHEQDQELTIRLLNQENKQNTSNSLKLIQEKYDKVDMIQDLQPRLNNVQQQLTQQNQYQSQEPNQKSIQLFKQKTTKHKRNQISRLGSPLLHKNGELYVNQIMQIMIDDSNTQNQPVSQQLLQETQIEMEKQDNLEKEQRQPQPLDNDSINLALLNQCNLPKILAPSLDSAQDYLQNKFNTQDSQQQPIIQNGLYQNKQNQDKSDFNQLIQPSVTQPCEKDLILKNINTSSLPQFVQSQEYESQTKVSISSEISDGKVNLKTLTIQEKKEIKTLILSNIIDIEAIILAYQHVKQQEVLDFIENFKQFKNKLEKLTTTIYKKL</sequence>
<name>V6LQI0_9EUKA</name>
<dbReference type="Proteomes" id="UP000018208">
    <property type="component" value="Unassembled WGS sequence"/>
</dbReference>
<dbReference type="EMBL" id="AUWU02000001">
    <property type="protein sequence ID" value="KAH0576985.1"/>
    <property type="molecule type" value="Genomic_DNA"/>
</dbReference>
<evidence type="ECO:0000313" key="1">
    <source>
        <dbReference type="EMBL" id="EST43014.1"/>
    </source>
</evidence>
<dbReference type="VEuPathDB" id="GiardiaDB:SS50377_20333"/>
<organism evidence="1">
    <name type="scientific">Spironucleus salmonicida</name>
    <dbReference type="NCBI Taxonomy" id="348837"/>
    <lineage>
        <taxon>Eukaryota</taxon>
        <taxon>Metamonada</taxon>
        <taxon>Diplomonadida</taxon>
        <taxon>Hexamitidae</taxon>
        <taxon>Hexamitinae</taxon>
        <taxon>Spironucleus</taxon>
    </lineage>
</organism>